<evidence type="ECO:0000313" key="2">
    <source>
        <dbReference type="EMBL" id="NYD28650.1"/>
    </source>
</evidence>
<reference evidence="2 3" key="1">
    <citation type="submission" date="2020-07" db="EMBL/GenBank/DDBJ databases">
        <title>Sequencing the genomes of 1000 actinobacteria strains.</title>
        <authorList>
            <person name="Klenk H.-P."/>
        </authorList>
    </citation>
    <scope>NUCLEOTIDE SEQUENCE [LARGE SCALE GENOMIC DNA]</scope>
    <source>
        <strain evidence="2 3">DSM 19082</strain>
    </source>
</reference>
<dbReference type="Proteomes" id="UP000582231">
    <property type="component" value="Unassembled WGS sequence"/>
</dbReference>
<organism evidence="2 3">
    <name type="scientific">Nocardioides kongjuensis</name>
    <dbReference type="NCBI Taxonomy" id="349522"/>
    <lineage>
        <taxon>Bacteria</taxon>
        <taxon>Bacillati</taxon>
        <taxon>Actinomycetota</taxon>
        <taxon>Actinomycetes</taxon>
        <taxon>Propionibacteriales</taxon>
        <taxon>Nocardioidaceae</taxon>
        <taxon>Nocardioides</taxon>
    </lineage>
</organism>
<dbReference type="PRINTS" id="PR00080">
    <property type="entry name" value="SDRFAMILY"/>
</dbReference>
<protein>
    <submittedName>
        <fullName evidence="2">NAD(P)-dependent dehydrogenase (Short-subunit alcohol dehydrogenase family)</fullName>
    </submittedName>
</protein>
<proteinExistence type="inferred from homology"/>
<dbReference type="EMBL" id="JACCBF010000001">
    <property type="protein sequence ID" value="NYD28650.1"/>
    <property type="molecule type" value="Genomic_DNA"/>
</dbReference>
<dbReference type="AlphaFoldDB" id="A0A852RIF6"/>
<dbReference type="RefSeq" id="WP_179724741.1">
    <property type="nucleotide sequence ID" value="NZ_BAABEF010000001.1"/>
</dbReference>
<dbReference type="PANTHER" id="PTHR44147:SF2">
    <property type="entry name" value="DEHYDROGENASE_REDUCTASE SDR FAMILY MEMBER 1"/>
    <property type="match status" value="1"/>
</dbReference>
<sequence>MPAPHDRVAVVTGASRGLGKGIALALGDAGYTVYVTGRSTEPGTHDLGGTIGETAAQVTERGGTGIAVACDHRDDAAGAALAEQVRREQGVLDLLVNNAFAVPDDITASGHFWEKSLDAVATFDVGLRSTYTTTWHATPLLLDSAERSPLIVNISGFGAVCYLHGPAYGAVKAGVDKMTHDMAVDLDGSGVSVVSLWPGLLRTERTMRVVDADPDLYAASLPIMEHPELTGRTIAALDAGPSTAKRERSGRALIGAELAIELGVTDVDGRVPVSRRNLLGAPLSYSDAVVR</sequence>
<dbReference type="InterPro" id="IPR036291">
    <property type="entry name" value="NAD(P)-bd_dom_sf"/>
</dbReference>
<gene>
    <name evidence="2" type="ORF">BJ958_000196</name>
</gene>
<dbReference type="PRINTS" id="PR00081">
    <property type="entry name" value="GDHRDH"/>
</dbReference>
<evidence type="ECO:0000256" key="1">
    <source>
        <dbReference type="RuleBase" id="RU000363"/>
    </source>
</evidence>
<accession>A0A852RIF6</accession>
<dbReference type="PANTHER" id="PTHR44147">
    <property type="entry name" value="DEHYDROGENASE/REDUCTASE SDR FAMILY MEMBER 1"/>
    <property type="match status" value="1"/>
</dbReference>
<evidence type="ECO:0000313" key="3">
    <source>
        <dbReference type="Proteomes" id="UP000582231"/>
    </source>
</evidence>
<comment type="similarity">
    <text evidence="1">Belongs to the short-chain dehydrogenases/reductases (SDR) family.</text>
</comment>
<keyword evidence="3" id="KW-1185">Reference proteome</keyword>
<dbReference type="InterPro" id="IPR002347">
    <property type="entry name" value="SDR_fam"/>
</dbReference>
<comment type="caution">
    <text evidence="2">The sequence shown here is derived from an EMBL/GenBank/DDBJ whole genome shotgun (WGS) entry which is preliminary data.</text>
</comment>
<dbReference type="Pfam" id="PF00106">
    <property type="entry name" value="adh_short"/>
    <property type="match status" value="1"/>
</dbReference>
<name>A0A852RIF6_9ACTN</name>
<dbReference type="SUPFAM" id="SSF51735">
    <property type="entry name" value="NAD(P)-binding Rossmann-fold domains"/>
    <property type="match status" value="1"/>
</dbReference>
<dbReference type="Gene3D" id="3.40.50.720">
    <property type="entry name" value="NAD(P)-binding Rossmann-like Domain"/>
    <property type="match status" value="1"/>
</dbReference>